<evidence type="ECO:0000256" key="1">
    <source>
        <dbReference type="ARBA" id="ARBA00023239"/>
    </source>
</evidence>
<dbReference type="NCBIfam" id="NF003559">
    <property type="entry name" value="PRK05234.1"/>
    <property type="match status" value="1"/>
</dbReference>
<dbReference type="InterPro" id="IPR011607">
    <property type="entry name" value="MGS-like_dom"/>
</dbReference>
<dbReference type="EC" id="4.2.3.3" evidence="2"/>
<feature type="domain" description="MGS-like" evidence="4">
    <location>
        <begin position="1"/>
        <end position="154"/>
    </location>
</feature>
<comment type="function">
    <text evidence="2">Catalyzes the formation of methylglyoxal from dihydroxyacetone phosphate.</text>
</comment>
<dbReference type="PROSITE" id="PS51855">
    <property type="entry name" value="MGS"/>
    <property type="match status" value="1"/>
</dbReference>
<keyword evidence="1 2" id="KW-0456">Lyase</keyword>
<gene>
    <name evidence="2 5" type="primary">mgsA</name>
    <name evidence="5" type="ORF">CR203_20105</name>
</gene>
<evidence type="ECO:0000313" key="5">
    <source>
        <dbReference type="EMBL" id="RKL65505.1"/>
    </source>
</evidence>
<organism evidence="5 6">
    <name type="scientific">Salipaludibacillus neizhouensis</name>
    <dbReference type="NCBI Taxonomy" id="885475"/>
    <lineage>
        <taxon>Bacteria</taxon>
        <taxon>Bacillati</taxon>
        <taxon>Bacillota</taxon>
        <taxon>Bacilli</taxon>
        <taxon>Bacillales</taxon>
        <taxon>Bacillaceae</taxon>
    </lineage>
</organism>
<dbReference type="PROSITE" id="PS01335">
    <property type="entry name" value="METHYLGLYOXAL_SYNTH"/>
    <property type="match status" value="1"/>
</dbReference>
<sequence length="154" mass="17611">MKIALIAHDKKKDRLLHFTRSYLSYLEKHTLFATGTTGALIHEKTGLDIHCFRSGPLGGDQEIGAMVANNEMDMVIFFRDPLTAQPHEPDITALMRLCDVYDIPLATNMGSAEILILSLERGDLEWRNIIHEDKEKEYLKKSLFFESIKSHFYG</sequence>
<feature type="binding site" evidence="2">
    <location>
        <position position="12"/>
    </location>
    <ligand>
        <name>substrate</name>
    </ligand>
</feature>
<comment type="caution">
    <text evidence="5">The sequence shown here is derived from an EMBL/GenBank/DDBJ whole genome shotgun (WGS) entry which is preliminary data.</text>
</comment>
<dbReference type="PANTHER" id="PTHR30492">
    <property type="entry name" value="METHYLGLYOXAL SYNTHASE"/>
    <property type="match status" value="1"/>
</dbReference>
<keyword evidence="6" id="KW-1185">Reference proteome</keyword>
<dbReference type="PANTHER" id="PTHR30492:SF0">
    <property type="entry name" value="METHYLGLYOXAL SYNTHASE"/>
    <property type="match status" value="1"/>
</dbReference>
<dbReference type="HAMAP" id="MF_00549">
    <property type="entry name" value="Methylglyoxal_synth"/>
    <property type="match status" value="1"/>
</dbReference>
<proteinExistence type="inferred from homology"/>
<dbReference type="GO" id="GO:0005829">
    <property type="term" value="C:cytosol"/>
    <property type="evidence" value="ECO:0007669"/>
    <property type="project" value="TreeGrafter"/>
</dbReference>
<dbReference type="SUPFAM" id="SSF52335">
    <property type="entry name" value="Methylglyoxal synthase-like"/>
    <property type="match status" value="1"/>
</dbReference>
<dbReference type="SMART" id="SM00851">
    <property type="entry name" value="MGS"/>
    <property type="match status" value="1"/>
</dbReference>
<feature type="binding site" evidence="2">
    <location>
        <begin position="54"/>
        <end position="55"/>
    </location>
    <ligand>
        <name>substrate</name>
    </ligand>
</feature>
<protein>
    <recommendedName>
        <fullName evidence="2">Methylglyoxal synthase</fullName>
        <shortName evidence="2">MGS</shortName>
        <ecNumber evidence="2">4.2.3.3</ecNumber>
    </recommendedName>
</protein>
<dbReference type="Pfam" id="PF02142">
    <property type="entry name" value="MGS"/>
    <property type="match status" value="1"/>
</dbReference>
<dbReference type="PIRSF" id="PIRSF006614">
    <property type="entry name" value="Methylglyox_syn"/>
    <property type="match status" value="1"/>
</dbReference>
<dbReference type="InterPro" id="IPR004363">
    <property type="entry name" value="Methylgl_synth"/>
</dbReference>
<evidence type="ECO:0000256" key="3">
    <source>
        <dbReference type="PIRSR" id="PIRSR006614-1"/>
    </source>
</evidence>
<feature type="binding site" evidence="2">
    <location>
        <position position="8"/>
    </location>
    <ligand>
        <name>substrate</name>
    </ligand>
</feature>
<comment type="similarity">
    <text evidence="2">Belongs to the methylglyoxal synthase family.</text>
</comment>
<evidence type="ECO:0000256" key="2">
    <source>
        <dbReference type="HAMAP-Rule" id="MF_00549"/>
    </source>
</evidence>
<evidence type="ECO:0000259" key="4">
    <source>
        <dbReference type="PROSITE" id="PS51855"/>
    </source>
</evidence>
<dbReference type="NCBIfam" id="TIGR00160">
    <property type="entry name" value="MGSA"/>
    <property type="match status" value="1"/>
</dbReference>
<feature type="binding site" evidence="2">
    <location>
        <position position="87"/>
    </location>
    <ligand>
        <name>substrate</name>
    </ligand>
</feature>
<dbReference type="GO" id="GO:0008929">
    <property type="term" value="F:methylglyoxal synthase activity"/>
    <property type="evidence" value="ECO:0007669"/>
    <property type="project" value="UniProtKB-UniRule"/>
</dbReference>
<dbReference type="EMBL" id="PDOE01000015">
    <property type="protein sequence ID" value="RKL65505.1"/>
    <property type="molecule type" value="Genomic_DNA"/>
</dbReference>
<comment type="catalytic activity">
    <reaction evidence="2">
        <text>dihydroxyacetone phosphate = methylglyoxal + phosphate</text>
        <dbReference type="Rhea" id="RHEA:17937"/>
        <dbReference type="ChEBI" id="CHEBI:17158"/>
        <dbReference type="ChEBI" id="CHEBI:43474"/>
        <dbReference type="ChEBI" id="CHEBI:57642"/>
        <dbReference type="EC" id="4.2.3.3"/>
    </reaction>
</comment>
<dbReference type="AlphaFoldDB" id="A0A3A9KDI4"/>
<dbReference type="Gene3D" id="3.40.50.1380">
    <property type="entry name" value="Methylglyoxal synthase-like domain"/>
    <property type="match status" value="1"/>
</dbReference>
<dbReference type="FunFam" id="3.40.50.1380:FF:000006">
    <property type="entry name" value="Methylglyoxal synthase"/>
    <property type="match status" value="1"/>
</dbReference>
<reference evidence="5 6" key="1">
    <citation type="submission" date="2017-10" db="EMBL/GenBank/DDBJ databases">
        <title>Bacillus sp. nov., a halophilic bacterium isolated from a Keqin Lake.</title>
        <authorList>
            <person name="Wang H."/>
        </authorList>
    </citation>
    <scope>NUCLEOTIDE SEQUENCE [LARGE SCALE GENOMIC DNA]</scope>
    <source>
        <strain evidence="5 6">KCTC 13187</strain>
    </source>
</reference>
<feature type="binding site" evidence="2">
    <location>
        <begin position="34"/>
        <end position="37"/>
    </location>
    <ligand>
        <name>substrate</name>
    </ligand>
</feature>
<name>A0A3A9KDI4_9BACI</name>
<dbReference type="RefSeq" id="WP_110937138.1">
    <property type="nucleotide sequence ID" value="NZ_KZ614146.1"/>
</dbReference>
<dbReference type="OrthoDB" id="9787147at2"/>
<accession>A0A3A9KDI4</accession>
<dbReference type="InterPro" id="IPR018148">
    <property type="entry name" value="Methylglyoxal_synth_AS"/>
</dbReference>
<dbReference type="GO" id="GO:0019242">
    <property type="term" value="P:methylglyoxal biosynthetic process"/>
    <property type="evidence" value="ECO:0007669"/>
    <property type="project" value="UniProtKB-UniRule"/>
</dbReference>
<dbReference type="CDD" id="cd01422">
    <property type="entry name" value="MGS"/>
    <property type="match status" value="1"/>
</dbReference>
<feature type="active site" description="Proton donor/acceptor" evidence="2 3">
    <location>
        <position position="60"/>
    </location>
</feature>
<dbReference type="Proteomes" id="UP000281498">
    <property type="component" value="Unassembled WGS sequence"/>
</dbReference>
<evidence type="ECO:0000313" key="6">
    <source>
        <dbReference type="Proteomes" id="UP000281498"/>
    </source>
</evidence>
<dbReference type="InterPro" id="IPR036914">
    <property type="entry name" value="MGS-like_dom_sf"/>
</dbReference>